<organism evidence="1 2">
    <name type="scientific">Klebsormidium nitens</name>
    <name type="common">Green alga</name>
    <name type="synonym">Ulothrix nitens</name>
    <dbReference type="NCBI Taxonomy" id="105231"/>
    <lineage>
        <taxon>Eukaryota</taxon>
        <taxon>Viridiplantae</taxon>
        <taxon>Streptophyta</taxon>
        <taxon>Klebsormidiophyceae</taxon>
        <taxon>Klebsormidiales</taxon>
        <taxon>Klebsormidiaceae</taxon>
        <taxon>Klebsormidium</taxon>
    </lineage>
</organism>
<evidence type="ECO:0000313" key="2">
    <source>
        <dbReference type="Proteomes" id="UP000054558"/>
    </source>
</evidence>
<keyword evidence="2" id="KW-1185">Reference proteome</keyword>
<sequence>MRSCPVQTSAASPFIGTCQRHLRLCVSRVAVNARARPGGALYERFLDAMAGHVADLGGAFQSLMGSRDQVTAPLTFAFHGTPPPNVPSILENGMLPEKRVAGGDWFGTSPITSLP</sequence>
<name>A0A1Y1IST1_KLENI</name>
<accession>A0A1Y1IST1</accession>
<proteinExistence type="predicted"/>
<gene>
    <name evidence="1" type="ORF">KFL_009860010</name>
</gene>
<protein>
    <submittedName>
        <fullName evidence="1">Uncharacterized protein</fullName>
    </submittedName>
</protein>
<reference evidence="1 2" key="1">
    <citation type="journal article" date="2014" name="Nat. Commun.">
        <title>Klebsormidium flaccidum genome reveals primary factors for plant terrestrial adaptation.</title>
        <authorList>
            <person name="Hori K."/>
            <person name="Maruyama F."/>
            <person name="Fujisawa T."/>
            <person name="Togashi T."/>
            <person name="Yamamoto N."/>
            <person name="Seo M."/>
            <person name="Sato S."/>
            <person name="Yamada T."/>
            <person name="Mori H."/>
            <person name="Tajima N."/>
            <person name="Moriyama T."/>
            <person name="Ikeuchi M."/>
            <person name="Watanabe M."/>
            <person name="Wada H."/>
            <person name="Kobayashi K."/>
            <person name="Saito M."/>
            <person name="Masuda T."/>
            <person name="Sasaki-Sekimoto Y."/>
            <person name="Mashiguchi K."/>
            <person name="Awai K."/>
            <person name="Shimojima M."/>
            <person name="Masuda S."/>
            <person name="Iwai M."/>
            <person name="Nobusawa T."/>
            <person name="Narise T."/>
            <person name="Kondo S."/>
            <person name="Saito H."/>
            <person name="Sato R."/>
            <person name="Murakawa M."/>
            <person name="Ihara Y."/>
            <person name="Oshima-Yamada Y."/>
            <person name="Ohtaka K."/>
            <person name="Satoh M."/>
            <person name="Sonobe K."/>
            <person name="Ishii M."/>
            <person name="Ohtani R."/>
            <person name="Kanamori-Sato M."/>
            <person name="Honoki R."/>
            <person name="Miyazaki D."/>
            <person name="Mochizuki H."/>
            <person name="Umetsu J."/>
            <person name="Higashi K."/>
            <person name="Shibata D."/>
            <person name="Kamiya Y."/>
            <person name="Sato N."/>
            <person name="Nakamura Y."/>
            <person name="Tabata S."/>
            <person name="Ida S."/>
            <person name="Kurokawa K."/>
            <person name="Ohta H."/>
        </authorList>
    </citation>
    <scope>NUCLEOTIDE SEQUENCE [LARGE SCALE GENOMIC DNA]</scope>
    <source>
        <strain evidence="1 2">NIES-2285</strain>
    </source>
</reference>
<evidence type="ECO:0000313" key="1">
    <source>
        <dbReference type="EMBL" id="GAQ92341.1"/>
    </source>
</evidence>
<dbReference type="AlphaFoldDB" id="A0A1Y1IST1"/>
<dbReference type="Proteomes" id="UP000054558">
    <property type="component" value="Unassembled WGS sequence"/>
</dbReference>
<dbReference type="EMBL" id="DF237935">
    <property type="protein sequence ID" value="GAQ92341.1"/>
    <property type="molecule type" value="Genomic_DNA"/>
</dbReference>